<dbReference type="Gene3D" id="1.10.10.1770">
    <property type="entry name" value="Gun4-like"/>
    <property type="match status" value="1"/>
</dbReference>
<dbReference type="EMBL" id="CP051167">
    <property type="protein sequence ID" value="QIZ73766.1"/>
    <property type="molecule type" value="Genomic_DNA"/>
</dbReference>
<dbReference type="EC" id="2.7.11.1" evidence="1"/>
<dbReference type="PROSITE" id="PS50011">
    <property type="entry name" value="PROTEIN_KINASE_DOM"/>
    <property type="match status" value="1"/>
</dbReference>
<evidence type="ECO:0000256" key="8">
    <source>
        <dbReference type="ARBA" id="ARBA00048679"/>
    </source>
</evidence>
<dbReference type="Pfam" id="PF00069">
    <property type="entry name" value="Pkinase"/>
    <property type="match status" value="1"/>
</dbReference>
<dbReference type="InterPro" id="IPR011009">
    <property type="entry name" value="Kinase-like_dom_sf"/>
</dbReference>
<dbReference type="Gene3D" id="1.10.510.10">
    <property type="entry name" value="Transferase(Phosphotransferase) domain 1"/>
    <property type="match status" value="1"/>
</dbReference>
<organism evidence="11 12">
    <name type="scientific">Oxynema aestuarii AP17</name>
    <dbReference type="NCBI Taxonomy" id="2064643"/>
    <lineage>
        <taxon>Bacteria</taxon>
        <taxon>Bacillati</taxon>
        <taxon>Cyanobacteriota</taxon>
        <taxon>Cyanophyceae</taxon>
        <taxon>Oscillatoriophycideae</taxon>
        <taxon>Oscillatoriales</taxon>
        <taxon>Oscillatoriaceae</taxon>
        <taxon>Oxynema</taxon>
        <taxon>Oxynema aestuarii</taxon>
    </lineage>
</organism>
<evidence type="ECO:0000313" key="12">
    <source>
        <dbReference type="Proteomes" id="UP000500857"/>
    </source>
</evidence>
<dbReference type="PROSITE" id="PS00107">
    <property type="entry name" value="PROTEIN_KINASE_ATP"/>
    <property type="match status" value="1"/>
</dbReference>
<comment type="catalytic activity">
    <reaction evidence="8">
        <text>L-seryl-[protein] + ATP = O-phospho-L-seryl-[protein] + ADP + H(+)</text>
        <dbReference type="Rhea" id="RHEA:17989"/>
        <dbReference type="Rhea" id="RHEA-COMP:9863"/>
        <dbReference type="Rhea" id="RHEA-COMP:11604"/>
        <dbReference type="ChEBI" id="CHEBI:15378"/>
        <dbReference type="ChEBI" id="CHEBI:29999"/>
        <dbReference type="ChEBI" id="CHEBI:30616"/>
        <dbReference type="ChEBI" id="CHEBI:83421"/>
        <dbReference type="ChEBI" id="CHEBI:456216"/>
        <dbReference type="EC" id="2.7.11.1"/>
    </reaction>
</comment>
<dbReference type="SUPFAM" id="SSF140869">
    <property type="entry name" value="GUN4-like"/>
    <property type="match status" value="1"/>
</dbReference>
<evidence type="ECO:0000256" key="5">
    <source>
        <dbReference type="ARBA" id="ARBA00022777"/>
    </source>
</evidence>
<dbReference type="CDD" id="cd16383">
    <property type="entry name" value="GUN4"/>
    <property type="match status" value="1"/>
</dbReference>
<dbReference type="KEGG" id="oxy:HCG48_15425"/>
<evidence type="ECO:0000256" key="1">
    <source>
        <dbReference type="ARBA" id="ARBA00012513"/>
    </source>
</evidence>
<dbReference type="SUPFAM" id="SSF56112">
    <property type="entry name" value="Protein kinase-like (PK-like)"/>
    <property type="match status" value="1"/>
</dbReference>
<evidence type="ECO:0000256" key="9">
    <source>
        <dbReference type="PROSITE-ProRule" id="PRU10141"/>
    </source>
</evidence>
<evidence type="ECO:0000256" key="7">
    <source>
        <dbReference type="ARBA" id="ARBA00047899"/>
    </source>
</evidence>
<dbReference type="PANTHER" id="PTHR24363:SF0">
    <property type="entry name" value="SERINE_THREONINE KINASE LIKE DOMAIN CONTAINING 1"/>
    <property type="match status" value="1"/>
</dbReference>
<name>A0A6H1U5R5_9CYAN</name>
<dbReference type="InterPro" id="IPR017441">
    <property type="entry name" value="Protein_kinase_ATP_BS"/>
</dbReference>
<evidence type="ECO:0000256" key="6">
    <source>
        <dbReference type="ARBA" id="ARBA00022840"/>
    </source>
</evidence>
<evidence type="ECO:0000256" key="3">
    <source>
        <dbReference type="ARBA" id="ARBA00022679"/>
    </source>
</evidence>
<dbReference type="GO" id="GO:0004674">
    <property type="term" value="F:protein serine/threonine kinase activity"/>
    <property type="evidence" value="ECO:0007669"/>
    <property type="project" value="UniProtKB-KW"/>
</dbReference>
<dbReference type="PANTHER" id="PTHR24363">
    <property type="entry name" value="SERINE/THREONINE PROTEIN KINASE"/>
    <property type="match status" value="1"/>
</dbReference>
<feature type="binding site" evidence="9">
    <location>
        <position position="29"/>
    </location>
    <ligand>
        <name>ATP</name>
        <dbReference type="ChEBI" id="CHEBI:30616"/>
    </ligand>
</feature>
<dbReference type="AlphaFoldDB" id="A0A6H1U5R5"/>
<dbReference type="SMART" id="SM00220">
    <property type="entry name" value="S_TKc"/>
    <property type="match status" value="1"/>
</dbReference>
<dbReference type="Pfam" id="PF05419">
    <property type="entry name" value="GUN4"/>
    <property type="match status" value="1"/>
</dbReference>
<evidence type="ECO:0000313" key="11">
    <source>
        <dbReference type="EMBL" id="QIZ73766.1"/>
    </source>
</evidence>
<dbReference type="InterPro" id="IPR000719">
    <property type="entry name" value="Prot_kinase_dom"/>
</dbReference>
<dbReference type="Gene3D" id="1.25.40.620">
    <property type="match status" value="1"/>
</dbReference>
<dbReference type="GO" id="GO:0005524">
    <property type="term" value="F:ATP binding"/>
    <property type="evidence" value="ECO:0007669"/>
    <property type="project" value="UniProtKB-UniRule"/>
</dbReference>
<keyword evidence="3" id="KW-0808">Transferase</keyword>
<dbReference type="InterPro" id="IPR037215">
    <property type="entry name" value="GUN4-like_sf"/>
</dbReference>
<keyword evidence="6 9" id="KW-0067">ATP-binding</keyword>
<accession>A0A6H1U5R5</accession>
<proteinExistence type="predicted"/>
<dbReference type="CDD" id="cd14014">
    <property type="entry name" value="STKc_PknB_like"/>
    <property type="match status" value="1"/>
</dbReference>
<evidence type="ECO:0000256" key="4">
    <source>
        <dbReference type="ARBA" id="ARBA00022741"/>
    </source>
</evidence>
<keyword evidence="12" id="KW-1185">Reference proteome</keyword>
<sequence>MAPLGQGGMGRTFLAIDSQRPSQPQCVIKQLYLPQADPAQLQKAVELFEREALRLDTLGVHPQIPQLLAHFEQDRQLYLVQEFIEGLPLDRELQQRKFYSAAEICQLLRDLLPVLSFIHDRNIIHRDLKPANLIRRGDGQLMLIDFGIAKTISTVTVMQTGTIVGTPEYMPPEQIRGKVVPASDLYSLGVTCIELLTGVSPRQLFDADEDRWIWRQFLPPQNPVGDRLGALLDRLLQNAPKRRYPSAAEVLHDLDRATVRPVPSPPVSTPVIPPRKPSLIQAIWRWLTGAPPPTDGDRLDSAVGVDYTRLRDLLAKQQWQEADRETRALLCQVVGKPPLGYLDASDWQKFPCPDLKTLDRLWLKYSGGRFGFSVQARIFYTLGEDYGKFCDRVGWQSYNSVRPYTGVNFSRTARVGHLPYRTWASGIHWWRHLSALCDRWYRCEGGWEPGMGSGEWEVGSRE</sequence>
<reference evidence="11 12" key="1">
    <citation type="submission" date="2020-04" db="EMBL/GenBank/DDBJ databases">
        <authorList>
            <person name="Basu S."/>
            <person name="Maruthanayagam V."/>
            <person name="Chakraborty S."/>
            <person name="Pramanik A."/>
            <person name="Mukherjee J."/>
            <person name="Brink B."/>
        </authorList>
    </citation>
    <scope>NUCLEOTIDE SEQUENCE [LARGE SCALE GENOMIC DNA]</scope>
    <source>
        <strain evidence="11 12">AP17</strain>
    </source>
</reference>
<keyword evidence="5 11" id="KW-0418">Kinase</keyword>
<dbReference type="Proteomes" id="UP000500857">
    <property type="component" value="Chromosome"/>
</dbReference>
<feature type="domain" description="Protein kinase" evidence="10">
    <location>
        <begin position="1"/>
        <end position="255"/>
    </location>
</feature>
<evidence type="ECO:0000259" key="10">
    <source>
        <dbReference type="PROSITE" id="PS50011"/>
    </source>
</evidence>
<gene>
    <name evidence="11" type="ORF">HCG48_15425</name>
</gene>
<keyword evidence="2" id="KW-0723">Serine/threonine-protein kinase</keyword>
<keyword evidence="4 9" id="KW-0547">Nucleotide-binding</keyword>
<protein>
    <recommendedName>
        <fullName evidence="1">non-specific serine/threonine protein kinase</fullName>
        <ecNumber evidence="1">2.7.11.1</ecNumber>
    </recommendedName>
</protein>
<comment type="catalytic activity">
    <reaction evidence="7">
        <text>L-threonyl-[protein] + ATP = O-phospho-L-threonyl-[protein] + ADP + H(+)</text>
        <dbReference type="Rhea" id="RHEA:46608"/>
        <dbReference type="Rhea" id="RHEA-COMP:11060"/>
        <dbReference type="Rhea" id="RHEA-COMP:11605"/>
        <dbReference type="ChEBI" id="CHEBI:15378"/>
        <dbReference type="ChEBI" id="CHEBI:30013"/>
        <dbReference type="ChEBI" id="CHEBI:30616"/>
        <dbReference type="ChEBI" id="CHEBI:61977"/>
        <dbReference type="ChEBI" id="CHEBI:456216"/>
        <dbReference type="EC" id="2.7.11.1"/>
    </reaction>
</comment>
<dbReference type="InterPro" id="IPR008629">
    <property type="entry name" value="GUN4-like"/>
</dbReference>
<evidence type="ECO:0000256" key="2">
    <source>
        <dbReference type="ARBA" id="ARBA00022527"/>
    </source>
</evidence>